<dbReference type="PANTHER" id="PTHR42792">
    <property type="entry name" value="FLAGELLIN"/>
    <property type="match status" value="1"/>
</dbReference>
<accession>A0ABY7TN47</accession>
<keyword evidence="7" id="KW-1185">Reference proteome</keyword>
<evidence type="ECO:0000259" key="5">
    <source>
        <dbReference type="Pfam" id="PF00700"/>
    </source>
</evidence>
<keyword evidence="6" id="KW-0966">Cell projection</keyword>
<dbReference type="PANTHER" id="PTHR42792:SF1">
    <property type="entry name" value="FLAGELLAR HOOK-ASSOCIATED PROTEIN 3"/>
    <property type="match status" value="1"/>
</dbReference>
<keyword evidence="2 3" id="KW-0975">Bacterial flagellum</keyword>
<gene>
    <name evidence="6" type="ORF">PQ455_18895</name>
</gene>
<dbReference type="Pfam" id="PF00669">
    <property type="entry name" value="Flagellin_N"/>
    <property type="match status" value="1"/>
</dbReference>
<organism evidence="6 7">
    <name type="scientific">Sphingomonas naphthae</name>
    <dbReference type="NCBI Taxonomy" id="1813468"/>
    <lineage>
        <taxon>Bacteria</taxon>
        <taxon>Pseudomonadati</taxon>
        <taxon>Pseudomonadota</taxon>
        <taxon>Alphaproteobacteria</taxon>
        <taxon>Sphingomonadales</taxon>
        <taxon>Sphingomonadaceae</taxon>
        <taxon>Sphingomonas</taxon>
    </lineage>
</organism>
<comment type="function">
    <text evidence="3">Flagellin is the subunit protein which polymerizes to form the filaments of bacterial flagella.</text>
</comment>
<evidence type="ECO:0000313" key="6">
    <source>
        <dbReference type="EMBL" id="WCT73649.1"/>
    </source>
</evidence>
<reference evidence="6 7" key="1">
    <citation type="submission" date="2023-02" db="EMBL/GenBank/DDBJ databases">
        <title>Genome sequence of Sphingomonas naphthae.</title>
        <authorList>
            <person name="Kim S."/>
            <person name="Heo J."/>
            <person name="Kwon S.-W."/>
        </authorList>
    </citation>
    <scope>NUCLEOTIDE SEQUENCE [LARGE SCALE GENOMIC DNA]</scope>
    <source>
        <strain evidence="6 7">KACC 18716</strain>
    </source>
</reference>
<sequence>MITGTRYRMSAEVNRQANLASQLARAQSDISTTVRLQSASDDALSSARVSEIARMQAGGAVHKTNLESAASQASQVDGTLKTVASAIDRARELMLQGTSGTVNADDRKALVTELRGIVADLNAYRTQVDSRGQALFPETEALQIPIATDVRVAATSSRAKVFESVDTDNGTLDLATIIGNAADALAMDVDADRETAGQSALADINAAVSHVAVVRADQGVRGARIDAVREQLTSLATAQTEERSSLEDTDIGATVARVSALQLSLEAAQAVFAKVNKSTLFDILG</sequence>
<comment type="similarity">
    <text evidence="1 3">Belongs to the bacterial flagellin family.</text>
</comment>
<evidence type="ECO:0000256" key="1">
    <source>
        <dbReference type="ARBA" id="ARBA00005709"/>
    </source>
</evidence>
<dbReference type="Proteomes" id="UP001220395">
    <property type="component" value="Chromosome"/>
</dbReference>
<feature type="domain" description="Flagellin N-terminal" evidence="4">
    <location>
        <begin position="18"/>
        <end position="137"/>
    </location>
</feature>
<evidence type="ECO:0000259" key="4">
    <source>
        <dbReference type="Pfam" id="PF00669"/>
    </source>
</evidence>
<evidence type="ECO:0000256" key="3">
    <source>
        <dbReference type="RuleBase" id="RU362073"/>
    </source>
</evidence>
<dbReference type="InterPro" id="IPR046358">
    <property type="entry name" value="Flagellin_C"/>
</dbReference>
<keyword evidence="6" id="KW-0282">Flagellum</keyword>
<dbReference type="Gene3D" id="1.20.1330.10">
    <property type="entry name" value="f41 fragment of flagellin, N-terminal domain"/>
    <property type="match status" value="1"/>
</dbReference>
<dbReference type="Pfam" id="PF00700">
    <property type="entry name" value="Flagellin_C"/>
    <property type="match status" value="1"/>
</dbReference>
<keyword evidence="3" id="KW-0964">Secreted</keyword>
<keyword evidence="6" id="KW-0969">Cilium</keyword>
<protein>
    <recommendedName>
        <fullName evidence="3">Flagellin</fullName>
    </recommendedName>
</protein>
<dbReference type="EMBL" id="CP117411">
    <property type="protein sequence ID" value="WCT73649.1"/>
    <property type="molecule type" value="Genomic_DNA"/>
</dbReference>
<comment type="subcellular location">
    <subcellularLocation>
        <location evidence="3">Secreted</location>
    </subcellularLocation>
    <subcellularLocation>
        <location evidence="3">Bacterial flagellum</location>
    </subcellularLocation>
</comment>
<proteinExistence type="inferred from homology"/>
<dbReference type="InterPro" id="IPR001029">
    <property type="entry name" value="Flagellin_N"/>
</dbReference>
<evidence type="ECO:0000313" key="7">
    <source>
        <dbReference type="Proteomes" id="UP001220395"/>
    </source>
</evidence>
<feature type="domain" description="Flagellin C-terminal" evidence="5">
    <location>
        <begin position="203"/>
        <end position="278"/>
    </location>
</feature>
<dbReference type="SUPFAM" id="SSF64518">
    <property type="entry name" value="Phase 1 flagellin"/>
    <property type="match status" value="1"/>
</dbReference>
<evidence type="ECO:0000256" key="2">
    <source>
        <dbReference type="ARBA" id="ARBA00023143"/>
    </source>
</evidence>
<name>A0ABY7TN47_9SPHN</name>
<dbReference type="InterPro" id="IPR001492">
    <property type="entry name" value="Flagellin"/>
</dbReference>
<dbReference type="RefSeq" id="WP_273688053.1">
    <property type="nucleotide sequence ID" value="NZ_CP117411.1"/>
</dbReference>